<evidence type="ECO:0000259" key="9">
    <source>
        <dbReference type="PROSITE" id="PS50109"/>
    </source>
</evidence>
<keyword evidence="5" id="KW-0418">Kinase</keyword>
<sequence length="624" mass="69921">MKRLTCFLLLFCIALSIPLAYFIVRTYRSLEQEELSELQYFAAALFDAMQEELAALILREEKRPVDAYNYYLSSGSVRSPLSYLPKEPYILGYFQNNPDGSFQTPLVEAGQPAVDEGQAVVAQLNTINTRLNTLNMTTISEELETPPLGKTSQIQKEESASFAEKYLDVSRLQQQKTRRDQETPMQHITVEQVLQIAQTDQKQKLMAEVEDEWKSSESKKEQAAPMPITEAVASTSAVSNEMQGQKESQQPLRVEVGPMESLLLSAEEIMIFRRIVIEQQVYRQGFVILLSELLNHLTELYFSGQPLAEFTRLSLETEQNGRTTAAVQAGASIGNPRFAMNRVFPRPFSFLHATLTCARLPRSTGRSTLNVMMVVISAVMFAGLFAIYHSARTVVDLSERRSLFVSSVTHELKTPLTNIRLYIEMLEQGIALTREREEDYLRIVGSESRRLSGLIDNVLEFSKLEKKQRHISLQTGDFDEAIQEVCSIMHARLCQEGFTLNIERDEIPPFAYDREVMVQILLNLLENSIKFGKTSPVREITLAVRAEGKRVNISVSDTGPGIPRADLSKVFDDFYRVDNEITRNTRGAGIGLALVKKFVAASGGTVKAANNDGAGCTITISLPG</sequence>
<evidence type="ECO:0000256" key="6">
    <source>
        <dbReference type="ARBA" id="ARBA00023012"/>
    </source>
</evidence>
<evidence type="ECO:0000256" key="8">
    <source>
        <dbReference type="SAM" id="Phobius"/>
    </source>
</evidence>
<dbReference type="InterPro" id="IPR003661">
    <property type="entry name" value="HisK_dim/P_dom"/>
</dbReference>
<evidence type="ECO:0000313" key="10">
    <source>
        <dbReference type="EMBL" id="GAK58967.1"/>
    </source>
</evidence>
<dbReference type="FunFam" id="3.30.565.10:FF:000006">
    <property type="entry name" value="Sensor histidine kinase WalK"/>
    <property type="match status" value="1"/>
</dbReference>
<dbReference type="GO" id="GO:0000155">
    <property type="term" value="F:phosphorelay sensor kinase activity"/>
    <property type="evidence" value="ECO:0007669"/>
    <property type="project" value="InterPro"/>
</dbReference>
<dbReference type="Pfam" id="PF02518">
    <property type="entry name" value="HATPase_c"/>
    <property type="match status" value="1"/>
</dbReference>
<dbReference type="SUPFAM" id="SSF47384">
    <property type="entry name" value="Homodimeric domain of signal transducing histidine kinase"/>
    <property type="match status" value="1"/>
</dbReference>
<comment type="catalytic activity">
    <reaction evidence="1">
        <text>ATP + protein L-histidine = ADP + protein N-phospho-L-histidine.</text>
        <dbReference type="EC" id="2.7.13.3"/>
    </reaction>
</comment>
<feature type="domain" description="Histidine kinase" evidence="9">
    <location>
        <begin position="407"/>
        <end position="624"/>
    </location>
</feature>
<dbReference type="Pfam" id="PF00512">
    <property type="entry name" value="HisKA"/>
    <property type="match status" value="1"/>
</dbReference>
<evidence type="ECO:0000256" key="5">
    <source>
        <dbReference type="ARBA" id="ARBA00022777"/>
    </source>
</evidence>
<dbReference type="EMBL" id="DF820469">
    <property type="protein sequence ID" value="GAK58967.1"/>
    <property type="molecule type" value="Genomic_DNA"/>
</dbReference>
<evidence type="ECO:0000256" key="3">
    <source>
        <dbReference type="ARBA" id="ARBA00022553"/>
    </source>
</evidence>
<dbReference type="SUPFAM" id="SSF55874">
    <property type="entry name" value="ATPase domain of HSP90 chaperone/DNA topoisomerase II/histidine kinase"/>
    <property type="match status" value="1"/>
</dbReference>
<dbReference type="STRING" id="1499967.U27_05942"/>
<dbReference type="PROSITE" id="PS50109">
    <property type="entry name" value="HIS_KIN"/>
    <property type="match status" value="1"/>
</dbReference>
<dbReference type="PANTHER" id="PTHR43711:SF1">
    <property type="entry name" value="HISTIDINE KINASE 1"/>
    <property type="match status" value="1"/>
</dbReference>
<dbReference type="SMART" id="SM00388">
    <property type="entry name" value="HisKA"/>
    <property type="match status" value="1"/>
</dbReference>
<dbReference type="CDD" id="cd00082">
    <property type="entry name" value="HisKA"/>
    <property type="match status" value="1"/>
</dbReference>
<protein>
    <recommendedName>
        <fullName evidence="2">histidine kinase</fullName>
        <ecNumber evidence="2">2.7.13.3</ecNumber>
    </recommendedName>
</protein>
<proteinExistence type="predicted"/>
<reference evidence="10 11" key="1">
    <citation type="journal article" date="2015" name="PeerJ">
        <title>First genomic representation of candidate bacterial phylum KSB3 points to enhanced environmental sensing as a trigger of wastewater bulking.</title>
        <authorList>
            <person name="Sekiguchi Y."/>
            <person name="Ohashi A."/>
            <person name="Parks D.H."/>
            <person name="Yamauchi T."/>
            <person name="Tyson G.W."/>
            <person name="Hugenholtz P."/>
        </authorList>
    </citation>
    <scope>NUCLEOTIDE SEQUENCE [LARGE SCALE GENOMIC DNA]</scope>
</reference>
<keyword evidence="10" id="KW-0067">ATP-binding</keyword>
<keyword evidence="8" id="KW-1133">Transmembrane helix</keyword>
<evidence type="ECO:0000313" key="11">
    <source>
        <dbReference type="Proteomes" id="UP000030661"/>
    </source>
</evidence>
<dbReference type="AlphaFoldDB" id="A0A081C312"/>
<keyword evidence="4" id="KW-0808">Transferase</keyword>
<dbReference type="SMART" id="SM00387">
    <property type="entry name" value="HATPase_c"/>
    <property type="match status" value="1"/>
</dbReference>
<dbReference type="InterPro" id="IPR003594">
    <property type="entry name" value="HATPase_dom"/>
</dbReference>
<gene>
    <name evidence="10" type="ORF">U27_05942</name>
</gene>
<dbReference type="PANTHER" id="PTHR43711">
    <property type="entry name" value="TWO-COMPONENT HISTIDINE KINASE"/>
    <property type="match status" value="1"/>
</dbReference>
<dbReference type="InterPro" id="IPR005467">
    <property type="entry name" value="His_kinase_dom"/>
</dbReference>
<keyword evidence="7 8" id="KW-0472">Membrane</keyword>
<evidence type="ECO:0000256" key="2">
    <source>
        <dbReference type="ARBA" id="ARBA00012438"/>
    </source>
</evidence>
<dbReference type="EC" id="2.7.13.3" evidence="2"/>
<dbReference type="PRINTS" id="PR00344">
    <property type="entry name" value="BCTRLSENSOR"/>
</dbReference>
<keyword evidence="3" id="KW-0597">Phosphoprotein</keyword>
<dbReference type="GO" id="GO:0005524">
    <property type="term" value="F:ATP binding"/>
    <property type="evidence" value="ECO:0007669"/>
    <property type="project" value="UniProtKB-KW"/>
</dbReference>
<keyword evidence="11" id="KW-1185">Reference proteome</keyword>
<keyword evidence="6" id="KW-0902">Two-component regulatory system</keyword>
<evidence type="ECO:0000256" key="4">
    <source>
        <dbReference type="ARBA" id="ARBA00022679"/>
    </source>
</evidence>
<evidence type="ECO:0000256" key="1">
    <source>
        <dbReference type="ARBA" id="ARBA00000085"/>
    </source>
</evidence>
<dbReference type="InterPro" id="IPR036097">
    <property type="entry name" value="HisK_dim/P_sf"/>
</dbReference>
<name>A0A081C312_VECG1</name>
<dbReference type="Gene3D" id="1.10.287.130">
    <property type="match status" value="1"/>
</dbReference>
<accession>A0A081C312</accession>
<dbReference type="InterPro" id="IPR050736">
    <property type="entry name" value="Sensor_HK_Regulatory"/>
</dbReference>
<dbReference type="FunFam" id="1.10.287.130:FF:000001">
    <property type="entry name" value="Two-component sensor histidine kinase"/>
    <property type="match status" value="1"/>
</dbReference>
<dbReference type="eggNOG" id="COG2205">
    <property type="taxonomic scope" value="Bacteria"/>
</dbReference>
<dbReference type="InterPro" id="IPR036890">
    <property type="entry name" value="HATPase_C_sf"/>
</dbReference>
<dbReference type="InterPro" id="IPR004358">
    <property type="entry name" value="Sig_transdc_His_kin-like_C"/>
</dbReference>
<organism evidence="10 11">
    <name type="scientific">Vecturithrix granuli</name>
    <dbReference type="NCBI Taxonomy" id="1499967"/>
    <lineage>
        <taxon>Bacteria</taxon>
        <taxon>Candidatus Moduliflexota</taxon>
        <taxon>Candidatus Vecturitrichia</taxon>
        <taxon>Candidatus Vecturitrichales</taxon>
        <taxon>Candidatus Vecturitrichaceae</taxon>
        <taxon>Candidatus Vecturithrix</taxon>
    </lineage>
</organism>
<evidence type="ECO:0000256" key="7">
    <source>
        <dbReference type="ARBA" id="ARBA00023136"/>
    </source>
</evidence>
<keyword evidence="8" id="KW-0812">Transmembrane</keyword>
<dbReference type="CDD" id="cd00075">
    <property type="entry name" value="HATPase"/>
    <property type="match status" value="1"/>
</dbReference>
<keyword evidence="10" id="KW-0547">Nucleotide-binding</keyword>
<dbReference type="Gene3D" id="3.30.565.10">
    <property type="entry name" value="Histidine kinase-like ATPase, C-terminal domain"/>
    <property type="match status" value="1"/>
</dbReference>
<feature type="transmembrane region" description="Helical" evidence="8">
    <location>
        <begin position="369"/>
        <end position="391"/>
    </location>
</feature>
<dbReference type="HOGENOM" id="CLU_414423_0_0_0"/>
<dbReference type="Proteomes" id="UP000030661">
    <property type="component" value="Unassembled WGS sequence"/>
</dbReference>